<feature type="domain" description="Myb-like" evidence="2">
    <location>
        <begin position="355"/>
        <end position="409"/>
    </location>
</feature>
<protein>
    <recommendedName>
        <fullName evidence="2">Myb-like domain-containing protein</fullName>
    </recommendedName>
</protein>
<dbReference type="InterPro" id="IPR009057">
    <property type="entry name" value="Homeodomain-like_sf"/>
</dbReference>
<dbReference type="GO" id="GO:0006357">
    <property type="term" value="P:regulation of transcription by RNA polymerase II"/>
    <property type="evidence" value="ECO:0007669"/>
    <property type="project" value="TreeGrafter"/>
</dbReference>
<gene>
    <name evidence="3 5" type="ORF">BDZ99DRAFT_441649</name>
</gene>
<feature type="region of interest" description="Disordered" evidence="1">
    <location>
        <begin position="295"/>
        <end position="316"/>
    </location>
</feature>
<dbReference type="AlphaFoldDB" id="A0A6A6YSE7"/>
<proteinExistence type="predicted"/>
<dbReference type="InterPro" id="IPR001005">
    <property type="entry name" value="SANT/Myb"/>
</dbReference>
<dbReference type="EMBL" id="MU003699">
    <property type="protein sequence ID" value="KAF2810974.1"/>
    <property type="molecule type" value="Genomic_DNA"/>
</dbReference>
<feature type="compositionally biased region" description="Basic and acidic residues" evidence="1">
    <location>
        <begin position="506"/>
        <end position="522"/>
    </location>
</feature>
<dbReference type="GeneID" id="54458670"/>
<sequence>MTDASPYTDRPPVSATSSVPDPMAEESENEIDLDEADFAESQAKFNKEKAQLEAKLIDLSVLEYRAVSLLEEISLLSAVASIPIERLSISGPQTTEVEMASPEPPVELSGPAQQEPITPKADHMVDADNSEVIEDSREIPVPDSRLLRPQRSYSLDPDYTPDINTLPYLPEGEGPPTPVSELDLDQFAPTEDVAQAVQDVLQEFEETEIQNQETAEDEYARAYKEWRFRVQELDDAKERESEARDQSIEPTLKATTPDATAANTVANLLEQPIRRGHRFNSEYDLQLALKESMKDAEEAQARKERDAKKSAPDPEREAAIWDQYSLYEVQRRKFTNTNWQRQPGQGINVFHYDPQPDDFTDEEHRILVESYHDMYLKKWGKLAEILTQKTGKARDYKECINHYYTTKWSKEYKGRRKYRKGRKPRGGGGAGRGRASAANTERPDLFTDDLVDKSSQSHLNMTTDSGRPRRAAAPTFGAESEVDGVTPAPTPARARGAGRQDNGDATGEKAGKRQKVAKEKGGRKVKNHPLAAAAAGSPVKPERKEKLLGVKTEDAYGRERSIEESRMLSSIQPGPGMDDHLAYQEEMLARTGPSGILNDRPRIQTAHSRGGPSSYWSVMEQTDFKRNVAHFGTDFVAIANHMGTKTHTMVKNQYQRLVEQGNAPELLQAAQEADQRKLAGEDLGPPPTPTPAVKRRYDQPQTTVPRTIAPTPDVVDLINSPVLQPAIPAQTSPPMFPASTRYPAIAQAAPVHTKQLVLSRNPRPYRNPHVPYRMCKTTCIGTSPVRNRHIGNRSILRTGRCNLGLRANRNANINLATSNSSIPEGSLRKSHNSANTRRMLLPQRRSCPNCDQIMLDMGLLRVARCPYSQIPCIHPNSSSSRLLLCSI</sequence>
<evidence type="ECO:0000256" key="1">
    <source>
        <dbReference type="SAM" id="MobiDB-lite"/>
    </source>
</evidence>
<feature type="region of interest" description="Disordered" evidence="1">
    <location>
        <begin position="671"/>
        <end position="708"/>
    </location>
</feature>
<dbReference type="PANTHER" id="PTHR13992">
    <property type="entry name" value="NUCLEAR RECEPTOR CO-REPRESSOR RELATED NCOR"/>
    <property type="match status" value="1"/>
</dbReference>
<dbReference type="SMART" id="SM00717">
    <property type="entry name" value="SANT"/>
    <property type="match status" value="2"/>
</dbReference>
<dbReference type="InterPro" id="IPR051571">
    <property type="entry name" value="N-CoR_corepressor"/>
</dbReference>
<reference evidence="5" key="2">
    <citation type="submission" date="2020-04" db="EMBL/GenBank/DDBJ databases">
        <authorList>
            <consortium name="NCBI Genome Project"/>
        </authorList>
    </citation>
    <scope>NUCLEOTIDE SEQUENCE</scope>
    <source>
        <strain evidence="5">CBS 304.34</strain>
    </source>
</reference>
<dbReference type="OrthoDB" id="10258692at2759"/>
<name>A0A6A6YSE7_9PEZI</name>
<accession>A0A6A6YSE7</accession>
<evidence type="ECO:0000313" key="4">
    <source>
        <dbReference type="Proteomes" id="UP000504636"/>
    </source>
</evidence>
<dbReference type="Pfam" id="PF00249">
    <property type="entry name" value="Myb_DNA-binding"/>
    <property type="match status" value="1"/>
</dbReference>
<feature type="region of interest" description="Disordered" evidence="1">
    <location>
        <begin position="95"/>
        <end position="117"/>
    </location>
</feature>
<reference evidence="5" key="3">
    <citation type="submission" date="2025-04" db="UniProtKB">
        <authorList>
            <consortium name="RefSeq"/>
        </authorList>
    </citation>
    <scope>IDENTIFICATION</scope>
    <source>
        <strain evidence="5">CBS 304.34</strain>
    </source>
</reference>
<reference evidence="3 5" key="1">
    <citation type="journal article" date="2020" name="Stud. Mycol.">
        <title>101 Dothideomycetes genomes: a test case for predicting lifestyles and emergence of pathogens.</title>
        <authorList>
            <person name="Haridas S."/>
            <person name="Albert R."/>
            <person name="Binder M."/>
            <person name="Bloem J."/>
            <person name="Labutti K."/>
            <person name="Salamov A."/>
            <person name="Andreopoulos B."/>
            <person name="Baker S."/>
            <person name="Barry K."/>
            <person name="Bills G."/>
            <person name="Bluhm B."/>
            <person name="Cannon C."/>
            <person name="Castanera R."/>
            <person name="Culley D."/>
            <person name="Daum C."/>
            <person name="Ezra D."/>
            <person name="Gonzalez J."/>
            <person name="Henrissat B."/>
            <person name="Kuo A."/>
            <person name="Liang C."/>
            <person name="Lipzen A."/>
            <person name="Lutzoni F."/>
            <person name="Magnuson J."/>
            <person name="Mondo S."/>
            <person name="Nolan M."/>
            <person name="Ohm R."/>
            <person name="Pangilinan J."/>
            <person name="Park H.-J."/>
            <person name="Ramirez L."/>
            <person name="Alfaro M."/>
            <person name="Sun H."/>
            <person name="Tritt A."/>
            <person name="Yoshinaga Y."/>
            <person name="Zwiers L.-H."/>
            <person name="Turgeon B."/>
            <person name="Goodwin S."/>
            <person name="Spatafora J."/>
            <person name="Crous P."/>
            <person name="Grigoriev I."/>
        </authorList>
    </citation>
    <scope>NUCLEOTIDE SEQUENCE</scope>
    <source>
        <strain evidence="3 5">CBS 304.34</strain>
    </source>
</reference>
<dbReference type="PANTHER" id="PTHR13992:SF39">
    <property type="entry name" value="SMRTER, ISOFORM G"/>
    <property type="match status" value="1"/>
</dbReference>
<dbReference type="RefSeq" id="XP_033577938.1">
    <property type="nucleotide sequence ID" value="XM_033717777.1"/>
</dbReference>
<organism evidence="3">
    <name type="scientific">Mytilinidion resinicola</name>
    <dbReference type="NCBI Taxonomy" id="574789"/>
    <lineage>
        <taxon>Eukaryota</taxon>
        <taxon>Fungi</taxon>
        <taxon>Dikarya</taxon>
        <taxon>Ascomycota</taxon>
        <taxon>Pezizomycotina</taxon>
        <taxon>Dothideomycetes</taxon>
        <taxon>Pleosporomycetidae</taxon>
        <taxon>Mytilinidiales</taxon>
        <taxon>Mytilinidiaceae</taxon>
        <taxon>Mytilinidion</taxon>
    </lineage>
</organism>
<feature type="compositionally biased region" description="Polar residues" evidence="1">
    <location>
        <begin position="453"/>
        <end position="465"/>
    </location>
</feature>
<evidence type="ECO:0000313" key="5">
    <source>
        <dbReference type="RefSeq" id="XP_033577938.1"/>
    </source>
</evidence>
<dbReference type="GO" id="GO:0034967">
    <property type="term" value="C:Set3 complex"/>
    <property type="evidence" value="ECO:0007669"/>
    <property type="project" value="TreeGrafter"/>
</dbReference>
<dbReference type="Proteomes" id="UP000504636">
    <property type="component" value="Unplaced"/>
</dbReference>
<evidence type="ECO:0000313" key="3">
    <source>
        <dbReference type="EMBL" id="KAF2810974.1"/>
    </source>
</evidence>
<dbReference type="Gene3D" id="1.10.10.60">
    <property type="entry name" value="Homeodomain-like"/>
    <property type="match status" value="2"/>
</dbReference>
<feature type="region of interest" description="Disordered" evidence="1">
    <location>
        <begin position="1"/>
        <end position="39"/>
    </location>
</feature>
<feature type="compositionally biased region" description="Acidic residues" evidence="1">
    <location>
        <begin position="23"/>
        <end position="38"/>
    </location>
</feature>
<dbReference type="CDD" id="cd00167">
    <property type="entry name" value="SANT"/>
    <property type="match status" value="2"/>
</dbReference>
<dbReference type="SUPFAM" id="SSF46689">
    <property type="entry name" value="Homeodomain-like"/>
    <property type="match status" value="2"/>
</dbReference>
<evidence type="ECO:0000259" key="2">
    <source>
        <dbReference type="SMART" id="SM00717"/>
    </source>
</evidence>
<feature type="compositionally biased region" description="Basic residues" evidence="1">
    <location>
        <begin position="414"/>
        <end position="425"/>
    </location>
</feature>
<feature type="domain" description="Myb-like" evidence="2">
    <location>
        <begin position="612"/>
        <end position="660"/>
    </location>
</feature>
<keyword evidence="4" id="KW-1185">Reference proteome</keyword>
<feature type="region of interest" description="Disordered" evidence="1">
    <location>
        <begin position="414"/>
        <end position="540"/>
    </location>
</feature>